<dbReference type="InterPro" id="IPR050153">
    <property type="entry name" value="Metal_Ion_Import_ABC"/>
</dbReference>
<evidence type="ECO:0000256" key="3">
    <source>
        <dbReference type="ARBA" id="ARBA00022741"/>
    </source>
</evidence>
<dbReference type="EMBL" id="JPIU01000038">
    <property type="protein sequence ID" value="KIO44799.1"/>
    <property type="molecule type" value="Genomic_DNA"/>
</dbReference>
<dbReference type="SUPFAM" id="SSF52540">
    <property type="entry name" value="P-loop containing nucleoside triphosphate hydrolases"/>
    <property type="match status" value="1"/>
</dbReference>
<organism evidence="7 9">
    <name type="scientific">Sanguibacteroides justesenii</name>
    <dbReference type="NCBI Taxonomy" id="1547597"/>
    <lineage>
        <taxon>Bacteria</taxon>
        <taxon>Pseudomonadati</taxon>
        <taxon>Bacteroidota</taxon>
        <taxon>Bacteroidia</taxon>
        <taxon>Bacteroidales</taxon>
        <taxon>Porphyromonadaceae</taxon>
        <taxon>Sanguibacteroides</taxon>
    </lineage>
</organism>
<evidence type="ECO:0000259" key="5">
    <source>
        <dbReference type="PROSITE" id="PS50893"/>
    </source>
</evidence>
<dbReference type="CDD" id="cd03214">
    <property type="entry name" value="ABC_Iron-Siderophores_B12_Hemin"/>
    <property type="match status" value="1"/>
</dbReference>
<evidence type="ECO:0000256" key="1">
    <source>
        <dbReference type="ARBA" id="ARBA00005417"/>
    </source>
</evidence>
<evidence type="ECO:0000313" key="9">
    <source>
        <dbReference type="Proteomes" id="UP000031980"/>
    </source>
</evidence>
<dbReference type="PROSITE" id="PS50893">
    <property type="entry name" value="ABC_TRANSPORTER_2"/>
    <property type="match status" value="1"/>
</dbReference>
<dbReference type="InterPro" id="IPR003593">
    <property type="entry name" value="AAA+_ATPase"/>
</dbReference>
<dbReference type="GO" id="GO:0005524">
    <property type="term" value="F:ATP binding"/>
    <property type="evidence" value="ECO:0007669"/>
    <property type="project" value="UniProtKB-KW"/>
</dbReference>
<keyword evidence="2" id="KW-0813">Transport</keyword>
<keyword evidence="3" id="KW-0547">Nucleotide-binding</keyword>
<name>A0A0C3RGU6_9PORP</name>
<dbReference type="EMBL" id="JPIT01000032">
    <property type="protein sequence ID" value="KIO43084.1"/>
    <property type="molecule type" value="Genomic_DNA"/>
</dbReference>
<evidence type="ECO:0000256" key="4">
    <source>
        <dbReference type="ARBA" id="ARBA00022840"/>
    </source>
</evidence>
<evidence type="ECO:0000256" key="2">
    <source>
        <dbReference type="ARBA" id="ARBA00022448"/>
    </source>
</evidence>
<dbReference type="FunFam" id="3.40.50.300:FF:000134">
    <property type="entry name" value="Iron-enterobactin ABC transporter ATP-binding protein"/>
    <property type="match status" value="1"/>
</dbReference>
<comment type="caution">
    <text evidence="7">The sequence shown here is derived from an EMBL/GenBank/DDBJ whole genome shotgun (WGS) entry which is preliminary data.</text>
</comment>
<dbReference type="Proteomes" id="UP000031937">
    <property type="component" value="Unassembled WGS sequence"/>
</dbReference>
<accession>A0A0C3RGU6</accession>
<dbReference type="InterPro" id="IPR003439">
    <property type="entry name" value="ABC_transporter-like_ATP-bd"/>
</dbReference>
<dbReference type="Gene3D" id="3.40.50.300">
    <property type="entry name" value="P-loop containing nucleotide triphosphate hydrolases"/>
    <property type="match status" value="1"/>
</dbReference>
<protein>
    <submittedName>
        <fullName evidence="7">Phosphonate ABC transporter ATPase</fullName>
    </submittedName>
</protein>
<dbReference type="Proteomes" id="UP000031980">
    <property type="component" value="Unassembled WGS sequence"/>
</dbReference>
<evidence type="ECO:0000313" key="6">
    <source>
        <dbReference type="EMBL" id="KIO43084.1"/>
    </source>
</evidence>
<proteinExistence type="inferred from homology"/>
<dbReference type="RefSeq" id="WP_041504210.1">
    <property type="nucleotide sequence ID" value="NZ_JPIT01000032.1"/>
</dbReference>
<gene>
    <name evidence="7" type="ORF">BA92_07170</name>
    <name evidence="6" type="ORF">IE90_12770</name>
</gene>
<evidence type="ECO:0000313" key="7">
    <source>
        <dbReference type="EMBL" id="KIO44799.1"/>
    </source>
</evidence>
<comment type="similarity">
    <text evidence="1">Belongs to the ABC transporter superfamily.</text>
</comment>
<reference evidence="7 9" key="1">
    <citation type="submission" date="2014-07" db="EMBL/GenBank/DDBJ databases">
        <title>Porphyromonadaceae bacterium OUH 308042 = ATCC BAA-2681 = DSM 28342 draft genome.</title>
        <authorList>
            <person name="Sydenham T.V."/>
            <person name="Hasman H."/>
            <person name="Justensen U.S."/>
        </authorList>
    </citation>
    <scope>NUCLEOTIDE SEQUENCE [LARGE SCALE GENOMIC DNA]</scope>
    <source>
        <strain evidence="7 9">OUH 308042</strain>
    </source>
</reference>
<keyword evidence="4" id="KW-0067">ATP-binding</keyword>
<sequence>MRIETKNISFHYNGVRALRNVTFDVDSGDMIAIIGQNGSGKSTLLKCLNGILKVDEGKIEIGGRSLARISSRELSRLMAYIPQSEEITMGINVFDTVLLGRKPYIKGRPSSGDLEIVAGLLSRLELEPIAMRNMDTLSGGQQQRVFIARALAQQPSILLLDEPIANLDINHQMKVMNLLQQLSAEGITVVITIHDVNMAARFCNKALMLKRGTVFAFGPKSVYTPKNIENLYDIQVEVLHHKDCICIIPQNS</sequence>
<keyword evidence="9" id="KW-1185">Reference proteome</keyword>
<dbReference type="PROSITE" id="PS00211">
    <property type="entry name" value="ABC_TRANSPORTER_1"/>
    <property type="match status" value="1"/>
</dbReference>
<dbReference type="OrthoDB" id="9806726at2"/>
<dbReference type="InterPro" id="IPR027417">
    <property type="entry name" value="P-loop_NTPase"/>
</dbReference>
<reference evidence="6 8" key="2">
    <citation type="submission" date="2014-07" db="EMBL/GenBank/DDBJ databases">
        <title>Porphyromonadaceae bacterium OUH 334697 = ATCC BAA-2682 = DSM 28341 draft genome.</title>
        <authorList>
            <person name="Sydenham T.V."/>
            <person name="Hasman H."/>
            <person name="Justesen U.S."/>
        </authorList>
    </citation>
    <scope>NUCLEOTIDE SEQUENCE [LARGE SCALE GENOMIC DNA]</scope>
    <source>
        <strain evidence="6 8">OUH 334697</strain>
    </source>
</reference>
<dbReference type="PANTHER" id="PTHR42734">
    <property type="entry name" value="METAL TRANSPORT SYSTEM ATP-BINDING PROTEIN TM_0124-RELATED"/>
    <property type="match status" value="1"/>
</dbReference>
<feature type="domain" description="ABC transporter" evidence="5">
    <location>
        <begin position="3"/>
        <end position="236"/>
    </location>
</feature>
<dbReference type="Pfam" id="PF00005">
    <property type="entry name" value="ABC_tran"/>
    <property type="match status" value="1"/>
</dbReference>
<dbReference type="SMART" id="SM00382">
    <property type="entry name" value="AAA"/>
    <property type="match status" value="1"/>
</dbReference>
<dbReference type="GO" id="GO:0016887">
    <property type="term" value="F:ATP hydrolysis activity"/>
    <property type="evidence" value="ECO:0007669"/>
    <property type="project" value="InterPro"/>
</dbReference>
<dbReference type="InterPro" id="IPR017871">
    <property type="entry name" value="ABC_transporter-like_CS"/>
</dbReference>
<evidence type="ECO:0000313" key="8">
    <source>
        <dbReference type="Proteomes" id="UP000031937"/>
    </source>
</evidence>
<dbReference type="AlphaFoldDB" id="A0A0C3RGU6"/>
<dbReference type="PANTHER" id="PTHR42734:SF6">
    <property type="entry name" value="MOLYBDATE IMPORT ATP-BINDING PROTEIN MOLC"/>
    <property type="match status" value="1"/>
</dbReference>